<evidence type="ECO:0000256" key="1">
    <source>
        <dbReference type="SAM" id="SignalP"/>
    </source>
</evidence>
<reference evidence="3" key="1">
    <citation type="journal article" date="2020" name="Stud. Mycol.">
        <title>101 Dothideomycetes genomes: a test case for predicting lifestyles and emergence of pathogens.</title>
        <authorList>
            <person name="Haridas S."/>
            <person name="Albert R."/>
            <person name="Binder M."/>
            <person name="Bloem J."/>
            <person name="Labutti K."/>
            <person name="Salamov A."/>
            <person name="Andreopoulos B."/>
            <person name="Baker S."/>
            <person name="Barry K."/>
            <person name="Bills G."/>
            <person name="Bluhm B."/>
            <person name="Cannon C."/>
            <person name="Castanera R."/>
            <person name="Culley D."/>
            <person name="Daum C."/>
            <person name="Ezra D."/>
            <person name="Gonzalez J."/>
            <person name="Henrissat B."/>
            <person name="Kuo A."/>
            <person name="Liang C."/>
            <person name="Lipzen A."/>
            <person name="Lutzoni F."/>
            <person name="Magnuson J."/>
            <person name="Mondo S."/>
            <person name="Nolan M."/>
            <person name="Ohm R."/>
            <person name="Pangilinan J."/>
            <person name="Park H.-J."/>
            <person name="Ramirez L."/>
            <person name="Alfaro M."/>
            <person name="Sun H."/>
            <person name="Tritt A."/>
            <person name="Yoshinaga Y."/>
            <person name="Zwiers L.-H."/>
            <person name="Turgeon B."/>
            <person name="Goodwin S."/>
            <person name="Spatafora J."/>
            <person name="Crous P."/>
            <person name="Grigoriev I."/>
        </authorList>
    </citation>
    <scope>NUCLEOTIDE SEQUENCE</scope>
    <source>
        <strain evidence="3">CBS 109.77</strain>
    </source>
</reference>
<accession>A0A6A6XMT2</accession>
<keyword evidence="1" id="KW-0732">Signal</keyword>
<name>A0A6A6XMT2_9PLEO</name>
<dbReference type="CDD" id="cd17039">
    <property type="entry name" value="Ubl_ubiquitin_like"/>
    <property type="match status" value="1"/>
</dbReference>
<dbReference type="InterPro" id="IPR029071">
    <property type="entry name" value="Ubiquitin-like_domsf"/>
</dbReference>
<evidence type="ECO:0000313" key="3">
    <source>
        <dbReference type="EMBL" id="KAF2796867.1"/>
    </source>
</evidence>
<dbReference type="EMBL" id="MU001820">
    <property type="protein sequence ID" value="KAF2796867.1"/>
    <property type="molecule type" value="Genomic_DNA"/>
</dbReference>
<sequence>MHGACHFAVQHLSVLSLLQLLDLDQFALPLSRCLTGKKMWPKNLVTALNATISSYGVEDGDTLFFTRAVAPQVNRTDPPPAYSQQGTLEQIQFKDVDGKTLILRNIPISMKVKDLLQLLASEKHIETEYYGFNYGGKPLKDDLSLYEYGLHKGSTIHMHMRLRGGFPF</sequence>
<dbReference type="SUPFAM" id="SSF54236">
    <property type="entry name" value="Ubiquitin-like"/>
    <property type="match status" value="1"/>
</dbReference>
<dbReference type="PROSITE" id="PS50053">
    <property type="entry name" value="UBIQUITIN_2"/>
    <property type="match status" value="1"/>
</dbReference>
<proteinExistence type="predicted"/>
<evidence type="ECO:0000259" key="2">
    <source>
        <dbReference type="PROSITE" id="PS50053"/>
    </source>
</evidence>
<dbReference type="Gene3D" id="3.10.20.90">
    <property type="entry name" value="Phosphatidylinositol 3-kinase Catalytic Subunit, Chain A, domain 1"/>
    <property type="match status" value="1"/>
</dbReference>
<evidence type="ECO:0000313" key="4">
    <source>
        <dbReference type="Proteomes" id="UP000799757"/>
    </source>
</evidence>
<gene>
    <name evidence="3" type="ORF">K505DRAFT_334797</name>
</gene>
<dbReference type="OrthoDB" id="428577at2759"/>
<protein>
    <recommendedName>
        <fullName evidence="2">Ubiquitin-like domain-containing protein</fullName>
    </recommendedName>
</protein>
<dbReference type="AlphaFoldDB" id="A0A6A6XMT2"/>
<keyword evidence="4" id="KW-1185">Reference proteome</keyword>
<dbReference type="Pfam" id="PF00240">
    <property type="entry name" value="ubiquitin"/>
    <property type="match status" value="1"/>
</dbReference>
<dbReference type="InterPro" id="IPR000626">
    <property type="entry name" value="Ubiquitin-like_dom"/>
</dbReference>
<feature type="domain" description="Ubiquitin-like" evidence="2">
    <location>
        <begin position="89"/>
        <end position="165"/>
    </location>
</feature>
<feature type="chain" id="PRO_5025432830" description="Ubiquitin-like domain-containing protein" evidence="1">
    <location>
        <begin position="24"/>
        <end position="168"/>
    </location>
</feature>
<feature type="signal peptide" evidence="1">
    <location>
        <begin position="1"/>
        <end position="23"/>
    </location>
</feature>
<dbReference type="Proteomes" id="UP000799757">
    <property type="component" value="Unassembled WGS sequence"/>
</dbReference>
<dbReference type="SMART" id="SM00213">
    <property type="entry name" value="UBQ"/>
    <property type="match status" value="1"/>
</dbReference>
<organism evidence="3 4">
    <name type="scientific">Melanomma pulvis-pyrius CBS 109.77</name>
    <dbReference type="NCBI Taxonomy" id="1314802"/>
    <lineage>
        <taxon>Eukaryota</taxon>
        <taxon>Fungi</taxon>
        <taxon>Dikarya</taxon>
        <taxon>Ascomycota</taxon>
        <taxon>Pezizomycotina</taxon>
        <taxon>Dothideomycetes</taxon>
        <taxon>Pleosporomycetidae</taxon>
        <taxon>Pleosporales</taxon>
        <taxon>Melanommataceae</taxon>
        <taxon>Melanomma</taxon>
    </lineage>
</organism>